<dbReference type="Ensembl" id="ENSORLT00000041460.1">
    <property type="protein sequence ID" value="ENSORLP00000037094.1"/>
    <property type="gene ID" value="ENSORLG00000028434.1"/>
</dbReference>
<sequence length="264" mass="29493">MENQSSATDILLIEGLNVTAQSSIPVFILLLLIYVFIMLSNISLVVLISVERSLHQPMYLLFCNMGINDVFGASIIVPHLLSNHFKPSSERIIHYAACALQAFCGHVHATMTHTVVRLSRCRRVIFNPFCDNPSLFKLSCENVFINNLYGLAFTAVLLSSSLGSLTLTYLRIIVVCLKNPAKTVNIRALQTCATHLTLYVIMMVSGMIIIILHRFPELSEHRKLASIMFHVVPPAMNGIIYGLQIKAVRQKITAVPNFINFNHV</sequence>
<dbReference type="GO" id="GO:0005549">
    <property type="term" value="F:odorant binding"/>
    <property type="evidence" value="ECO:0000318"/>
    <property type="project" value="GO_Central"/>
</dbReference>
<reference evidence="7 8" key="1">
    <citation type="journal article" date="2007" name="Nature">
        <title>The medaka draft genome and insights into vertebrate genome evolution.</title>
        <authorList>
            <person name="Kasahara M."/>
            <person name="Naruse K."/>
            <person name="Sasaki S."/>
            <person name="Nakatani Y."/>
            <person name="Qu W."/>
            <person name="Ahsan B."/>
            <person name="Yamada T."/>
            <person name="Nagayasu Y."/>
            <person name="Doi K."/>
            <person name="Kasai Y."/>
            <person name="Jindo T."/>
            <person name="Kobayashi D."/>
            <person name="Shimada A."/>
            <person name="Toyoda A."/>
            <person name="Kuroki Y."/>
            <person name="Fujiyama A."/>
            <person name="Sasaki T."/>
            <person name="Shimizu A."/>
            <person name="Asakawa S."/>
            <person name="Shimizu N."/>
            <person name="Hashimoto S."/>
            <person name="Yang J."/>
            <person name="Lee Y."/>
            <person name="Matsushima K."/>
            <person name="Sugano S."/>
            <person name="Sakaizumi M."/>
            <person name="Narita T."/>
            <person name="Ohishi K."/>
            <person name="Haga S."/>
            <person name="Ohta F."/>
            <person name="Nomoto H."/>
            <person name="Nogata K."/>
            <person name="Morishita T."/>
            <person name="Endo T."/>
            <person name="Shin-I T."/>
            <person name="Takeda H."/>
            <person name="Morishita S."/>
            <person name="Kohara Y."/>
        </authorList>
    </citation>
    <scope>NUCLEOTIDE SEQUENCE [LARGE SCALE GENOMIC DNA]</scope>
    <source>
        <strain evidence="7 8">Hd-rR</strain>
    </source>
</reference>
<organism evidence="7 8">
    <name type="scientific">Oryzias latipes</name>
    <name type="common">Japanese rice fish</name>
    <name type="synonym">Japanese killifish</name>
    <dbReference type="NCBI Taxonomy" id="8090"/>
    <lineage>
        <taxon>Eukaryota</taxon>
        <taxon>Metazoa</taxon>
        <taxon>Chordata</taxon>
        <taxon>Craniata</taxon>
        <taxon>Vertebrata</taxon>
        <taxon>Euteleostomi</taxon>
        <taxon>Actinopterygii</taxon>
        <taxon>Neopterygii</taxon>
        <taxon>Teleostei</taxon>
        <taxon>Neoteleostei</taxon>
        <taxon>Acanthomorphata</taxon>
        <taxon>Ovalentaria</taxon>
        <taxon>Atherinomorphae</taxon>
        <taxon>Beloniformes</taxon>
        <taxon>Adrianichthyidae</taxon>
        <taxon>Oryziinae</taxon>
        <taxon>Oryzias</taxon>
    </lineage>
</organism>
<dbReference type="InParanoid" id="A0A3B3I038"/>
<dbReference type="SUPFAM" id="SSF81321">
    <property type="entry name" value="Family A G protein-coupled receptor-like"/>
    <property type="match status" value="1"/>
</dbReference>
<dbReference type="Proteomes" id="UP000001038">
    <property type="component" value="Chromosome 14"/>
</dbReference>
<feature type="transmembrane region" description="Helical" evidence="6">
    <location>
        <begin position="148"/>
        <end position="170"/>
    </location>
</feature>
<accession>A0A3B3I038</accession>
<comment type="subcellular location">
    <subcellularLocation>
        <location evidence="1">Membrane</location>
        <topology evidence="1">Multi-pass membrane protein</topology>
    </subcellularLocation>
</comment>
<feature type="transmembrane region" description="Helical" evidence="6">
    <location>
        <begin position="24"/>
        <end position="47"/>
    </location>
</feature>
<dbReference type="PANTHER" id="PTHR26451:SF109">
    <property type="entry name" value="ODORANT RECEPTOR-RELATED"/>
    <property type="match status" value="1"/>
</dbReference>
<dbReference type="InterPro" id="IPR052921">
    <property type="entry name" value="GPCR1_Superfamily_Member"/>
</dbReference>
<evidence type="ECO:0000313" key="7">
    <source>
        <dbReference type="Ensembl" id="ENSORLP00000037094.1"/>
    </source>
</evidence>
<evidence type="ECO:0000256" key="4">
    <source>
        <dbReference type="ARBA" id="ARBA00023136"/>
    </source>
</evidence>
<dbReference type="PANTHER" id="PTHR26451">
    <property type="entry name" value="G_PROTEIN_RECEP_F1_2 DOMAIN-CONTAINING PROTEIN"/>
    <property type="match status" value="1"/>
</dbReference>
<dbReference type="AlphaFoldDB" id="A0A3B3I038"/>
<keyword evidence="8" id="KW-1185">Reference proteome</keyword>
<dbReference type="Pfam" id="PF13853">
    <property type="entry name" value="7tm_4"/>
    <property type="match status" value="2"/>
</dbReference>
<evidence type="ECO:0000256" key="3">
    <source>
        <dbReference type="ARBA" id="ARBA00022989"/>
    </source>
</evidence>
<feature type="transmembrane region" description="Helical" evidence="6">
    <location>
        <begin position="191"/>
        <end position="212"/>
    </location>
</feature>
<evidence type="ECO:0000256" key="2">
    <source>
        <dbReference type="ARBA" id="ARBA00022692"/>
    </source>
</evidence>
<feature type="transmembrane region" description="Helical" evidence="6">
    <location>
        <begin position="224"/>
        <end position="243"/>
    </location>
</feature>
<dbReference type="GO" id="GO:0050911">
    <property type="term" value="P:detection of chemical stimulus involved in sensory perception of smell"/>
    <property type="evidence" value="ECO:0000318"/>
    <property type="project" value="GO_Central"/>
</dbReference>
<proteinExistence type="predicted"/>
<evidence type="ECO:0000256" key="5">
    <source>
        <dbReference type="ARBA" id="ARBA00023224"/>
    </source>
</evidence>
<evidence type="ECO:0000313" key="8">
    <source>
        <dbReference type="Proteomes" id="UP000001038"/>
    </source>
</evidence>
<dbReference type="GO" id="GO:0004984">
    <property type="term" value="F:olfactory receptor activity"/>
    <property type="evidence" value="ECO:0000318"/>
    <property type="project" value="GO_Central"/>
</dbReference>
<dbReference type="GO" id="GO:0016020">
    <property type="term" value="C:membrane"/>
    <property type="evidence" value="ECO:0000318"/>
    <property type="project" value="GO_Central"/>
</dbReference>
<dbReference type="GeneTree" id="ENSGT00940000162761"/>
<dbReference type="Gene3D" id="1.20.1070.10">
    <property type="entry name" value="Rhodopsin 7-helix transmembrane proteins"/>
    <property type="match status" value="2"/>
</dbReference>
<keyword evidence="2 6" id="KW-0812">Transmembrane</keyword>
<keyword evidence="5" id="KW-0807">Transducer</keyword>
<evidence type="ECO:0000256" key="1">
    <source>
        <dbReference type="ARBA" id="ARBA00004141"/>
    </source>
</evidence>
<keyword evidence="3 6" id="KW-1133">Transmembrane helix</keyword>
<keyword evidence="4 6" id="KW-0472">Membrane</keyword>
<evidence type="ECO:0008006" key="9">
    <source>
        <dbReference type="Google" id="ProtNLM"/>
    </source>
</evidence>
<feature type="transmembrane region" description="Helical" evidence="6">
    <location>
        <begin position="59"/>
        <end position="81"/>
    </location>
</feature>
<reference evidence="7" key="3">
    <citation type="submission" date="2025-09" db="UniProtKB">
        <authorList>
            <consortium name="Ensembl"/>
        </authorList>
    </citation>
    <scope>IDENTIFICATION</scope>
    <source>
        <strain evidence="7">Hd-rR</strain>
    </source>
</reference>
<reference evidence="7" key="2">
    <citation type="submission" date="2025-08" db="UniProtKB">
        <authorList>
            <consortium name="Ensembl"/>
        </authorList>
    </citation>
    <scope>IDENTIFICATION</scope>
    <source>
        <strain evidence="7">Hd-rR</strain>
    </source>
</reference>
<name>A0A3B3I038_ORYLA</name>
<dbReference type="InterPro" id="IPR000725">
    <property type="entry name" value="Olfact_rcpt"/>
</dbReference>
<protein>
    <recommendedName>
        <fullName evidence="9">G-protein coupled receptors family 1 profile domain-containing protein</fullName>
    </recommendedName>
</protein>
<dbReference type="GO" id="GO:0007186">
    <property type="term" value="P:G protein-coupled receptor signaling pathway"/>
    <property type="evidence" value="ECO:0007669"/>
    <property type="project" value="InterPro"/>
</dbReference>
<evidence type="ECO:0000256" key="6">
    <source>
        <dbReference type="SAM" id="Phobius"/>
    </source>
</evidence>